<dbReference type="Proteomes" id="UP000585050">
    <property type="component" value="Unassembled WGS sequence"/>
</dbReference>
<keyword evidence="2" id="KW-1185">Reference proteome</keyword>
<dbReference type="EMBL" id="JABAIL010000004">
    <property type="protein sequence ID" value="NLR92618.1"/>
    <property type="molecule type" value="Genomic_DNA"/>
</dbReference>
<comment type="caution">
    <text evidence="1">The sequence shown here is derived from an EMBL/GenBank/DDBJ whole genome shotgun (WGS) entry which is preliminary data.</text>
</comment>
<accession>A0A7X8SLZ0</accession>
<name>A0A7X8SLZ0_9BACT</name>
<reference evidence="1 2" key="1">
    <citation type="submission" date="2020-04" db="EMBL/GenBank/DDBJ databases">
        <title>Flammeovirga sp. SR4, a novel species isolated from seawater.</title>
        <authorList>
            <person name="Wang X."/>
        </authorList>
    </citation>
    <scope>NUCLEOTIDE SEQUENCE [LARGE SCALE GENOMIC DNA]</scope>
    <source>
        <strain evidence="1 2">SR4</strain>
    </source>
</reference>
<sequence>MKNIYKIAGVLIGILGLNSCDPLKDINKELENSSAVSPTEIAYTLTSDDYGLSCSEDVQNFESFSANVPPDNDTCGVAQILDQKFVGVDGDILNATYNLYDPLFKGTSLQYQATQADYDRFGTFSSLSLSQSIIIVDSVWTATYGETATRTDVVALTANYYDGSTTHSDTLIQYIATGSPAWEQVYVLTADDYTAMDQSHSNFGSKDDGLGRMTTWMNLFFNPYANEGDVQVLQYEVYNRDGNEEYVVYFSFTNSAWSYTADTYPATDAFKWKVDLQAWEIAPVYTFTNIGGDTHDKEYTLTEADYKTQGESYPNFDTRYNSQEDIDRKIGNILNAQSEIVIEDGDIIKVNYAVYPTGTAPTTGNYQASLP</sequence>
<gene>
    <name evidence="1" type="ORF">HGP29_15475</name>
</gene>
<evidence type="ECO:0000313" key="1">
    <source>
        <dbReference type="EMBL" id="NLR92618.1"/>
    </source>
</evidence>
<dbReference type="AlphaFoldDB" id="A0A7X8SLZ0"/>
<dbReference type="RefSeq" id="WP_168883323.1">
    <property type="nucleotide sequence ID" value="NZ_JABAIL010000004.1"/>
</dbReference>
<evidence type="ECO:0000313" key="2">
    <source>
        <dbReference type="Proteomes" id="UP000585050"/>
    </source>
</evidence>
<protein>
    <submittedName>
        <fullName evidence="1">Uncharacterized protein</fullName>
    </submittedName>
</protein>
<organism evidence="1 2">
    <name type="scientific">Flammeovirga agarivorans</name>
    <dbReference type="NCBI Taxonomy" id="2726742"/>
    <lineage>
        <taxon>Bacteria</taxon>
        <taxon>Pseudomonadati</taxon>
        <taxon>Bacteroidota</taxon>
        <taxon>Cytophagia</taxon>
        <taxon>Cytophagales</taxon>
        <taxon>Flammeovirgaceae</taxon>
        <taxon>Flammeovirga</taxon>
    </lineage>
</organism>
<proteinExistence type="predicted"/>